<dbReference type="EMBL" id="SRLE01000009">
    <property type="protein sequence ID" value="TGD72498.1"/>
    <property type="molecule type" value="Genomic_DNA"/>
</dbReference>
<evidence type="ECO:0000313" key="2">
    <source>
        <dbReference type="Proteomes" id="UP000298050"/>
    </source>
</evidence>
<name>A0A4Z0LZF4_9GAMM</name>
<gene>
    <name evidence="1" type="ORF">E4634_13275</name>
</gene>
<dbReference type="AlphaFoldDB" id="A0A4Z0LZF4"/>
<keyword evidence="2" id="KW-1185">Reference proteome</keyword>
<reference evidence="1 2" key="1">
    <citation type="submission" date="2019-04" db="EMBL/GenBank/DDBJ databases">
        <title>Taxonomy of novel Haliea sp. from mangrove soil of West Coast of India.</title>
        <authorList>
            <person name="Verma A."/>
            <person name="Kumar P."/>
            <person name="Krishnamurthi S."/>
        </authorList>
    </citation>
    <scope>NUCLEOTIDE SEQUENCE [LARGE SCALE GENOMIC DNA]</scope>
    <source>
        <strain evidence="1 2">SAOS-164</strain>
    </source>
</reference>
<accession>A0A4Z0LZF4</accession>
<evidence type="ECO:0000313" key="1">
    <source>
        <dbReference type="EMBL" id="TGD72498.1"/>
    </source>
</evidence>
<protein>
    <submittedName>
        <fullName evidence="1">Uncharacterized protein</fullName>
    </submittedName>
</protein>
<sequence>MSMFSSLYRARMIAVVGRVMARGSRLPAAMAGRFDNLSRVLFVLSASLSLAARTVMQLAFLKIISKSFLHFCAFCAVRF</sequence>
<proteinExistence type="predicted"/>
<comment type="caution">
    <text evidence="1">The sequence shown here is derived from an EMBL/GenBank/DDBJ whole genome shotgun (WGS) entry which is preliminary data.</text>
</comment>
<dbReference type="RefSeq" id="WP_135444672.1">
    <property type="nucleotide sequence ID" value="NZ_SRLE01000009.1"/>
</dbReference>
<dbReference type="Proteomes" id="UP000298050">
    <property type="component" value="Unassembled WGS sequence"/>
</dbReference>
<organism evidence="1 2">
    <name type="scientific">Mangrovimicrobium sediminis</name>
    <dbReference type="NCBI Taxonomy" id="2562682"/>
    <lineage>
        <taxon>Bacteria</taxon>
        <taxon>Pseudomonadati</taxon>
        <taxon>Pseudomonadota</taxon>
        <taxon>Gammaproteobacteria</taxon>
        <taxon>Cellvibrionales</taxon>
        <taxon>Halieaceae</taxon>
        <taxon>Mangrovimicrobium</taxon>
    </lineage>
</organism>